<gene>
    <name evidence="3" type="ORF">PCOR1329_LOCUS10666</name>
</gene>
<evidence type="ECO:0000256" key="2">
    <source>
        <dbReference type="SAM" id="SignalP"/>
    </source>
</evidence>
<proteinExistence type="predicted"/>
<evidence type="ECO:0000313" key="4">
    <source>
        <dbReference type="Proteomes" id="UP001189429"/>
    </source>
</evidence>
<feature type="chain" id="PRO_5046649288" evidence="2">
    <location>
        <begin position="24"/>
        <end position="597"/>
    </location>
</feature>
<feature type="non-terminal residue" evidence="3">
    <location>
        <position position="1"/>
    </location>
</feature>
<feature type="non-terminal residue" evidence="3">
    <location>
        <position position="597"/>
    </location>
</feature>
<keyword evidence="2" id="KW-0732">Signal</keyword>
<feature type="signal peptide" evidence="2">
    <location>
        <begin position="1"/>
        <end position="23"/>
    </location>
</feature>
<keyword evidence="4" id="KW-1185">Reference proteome</keyword>
<reference evidence="3" key="1">
    <citation type="submission" date="2023-10" db="EMBL/GenBank/DDBJ databases">
        <authorList>
            <person name="Chen Y."/>
            <person name="Shah S."/>
            <person name="Dougan E. K."/>
            <person name="Thang M."/>
            <person name="Chan C."/>
        </authorList>
    </citation>
    <scope>NUCLEOTIDE SEQUENCE [LARGE SCALE GENOMIC DNA]</scope>
</reference>
<name>A0ABN9QFN2_9DINO</name>
<protein>
    <submittedName>
        <fullName evidence="3">Uncharacterized protein</fullName>
    </submittedName>
</protein>
<accession>A0ABN9QFN2</accession>
<evidence type="ECO:0000256" key="1">
    <source>
        <dbReference type="SAM" id="MobiDB-lite"/>
    </source>
</evidence>
<comment type="caution">
    <text evidence="3">The sequence shown here is derived from an EMBL/GenBank/DDBJ whole genome shotgun (WGS) entry which is preliminary data.</text>
</comment>
<sequence length="597" mass="65963">RFHGATFAFTACYLACPIGLVGASAKKMNAILRVVRSLGAPWWLVGDVSATPQETLKSGWLKALDGNAVTPGGAQISGTPGKGRMIDYAIVPNSSRPFLDSAHPVQNLPRGPHIGLDIRAVSRLASALKRAPCLPEQLEVPKGEIRVAKGAGRCRRDRQRHQKLQEARNEQDLQQGDLLNDEDDHSLEDHYVQHRPRRCEDSRRHTRAREARQIVDNLNLQGNDVTTQSVAYQQDPHICDMAAQQHAVRSVAAEAQLAELCGVAPKDAARRGLPARYRWQQAAFQPTNSIYGHSVANEMRGLWASLHARNQGQPIAPGRFKHSRYQRQVQTAISIIFSKLKAPRDREGPVPTGHEGDQQGKWRVFGDNGAVISMGARIQCSTEFQHWQHFAMKAQARAQRHASLPRRQTRSEIGKWAIDKTKGSMKGAHRYLKKLEQEALAETCLDAAGQEVRDAAQGATEIRAACLAERRAFQSHRLPAIRAALGELRHRAHGGLAQRPYHDRDSLVQALRSFPKSTGKGSDQWAPSHVLALSDQGLEGTKQGIGNERDIGLLPMPVRIRGRMSKTALTEWCDEKAAHWDAAVKDSNVLQAAVLAM</sequence>
<dbReference type="EMBL" id="CAUYUJ010003030">
    <property type="protein sequence ID" value="CAK0803542.1"/>
    <property type="molecule type" value="Genomic_DNA"/>
</dbReference>
<organism evidence="3 4">
    <name type="scientific">Prorocentrum cordatum</name>
    <dbReference type="NCBI Taxonomy" id="2364126"/>
    <lineage>
        <taxon>Eukaryota</taxon>
        <taxon>Sar</taxon>
        <taxon>Alveolata</taxon>
        <taxon>Dinophyceae</taxon>
        <taxon>Prorocentrales</taxon>
        <taxon>Prorocentraceae</taxon>
        <taxon>Prorocentrum</taxon>
    </lineage>
</organism>
<feature type="compositionally biased region" description="Basic residues" evidence="1">
    <location>
        <begin position="152"/>
        <end position="162"/>
    </location>
</feature>
<dbReference type="Proteomes" id="UP001189429">
    <property type="component" value="Unassembled WGS sequence"/>
</dbReference>
<feature type="region of interest" description="Disordered" evidence="1">
    <location>
        <begin position="151"/>
        <end position="182"/>
    </location>
</feature>
<evidence type="ECO:0000313" key="3">
    <source>
        <dbReference type="EMBL" id="CAK0803542.1"/>
    </source>
</evidence>